<dbReference type="EMBL" id="BGZK01000063">
    <property type="protein sequence ID" value="GBP14327.1"/>
    <property type="molecule type" value="Genomic_DNA"/>
</dbReference>
<evidence type="ECO:0000313" key="1">
    <source>
        <dbReference type="EMBL" id="GBP14327.1"/>
    </source>
</evidence>
<dbReference type="AlphaFoldDB" id="A0A4C1TLK3"/>
<organism evidence="1 2">
    <name type="scientific">Eumeta variegata</name>
    <name type="common">Bagworm moth</name>
    <name type="synonym">Eumeta japonica</name>
    <dbReference type="NCBI Taxonomy" id="151549"/>
    <lineage>
        <taxon>Eukaryota</taxon>
        <taxon>Metazoa</taxon>
        <taxon>Ecdysozoa</taxon>
        <taxon>Arthropoda</taxon>
        <taxon>Hexapoda</taxon>
        <taxon>Insecta</taxon>
        <taxon>Pterygota</taxon>
        <taxon>Neoptera</taxon>
        <taxon>Endopterygota</taxon>
        <taxon>Lepidoptera</taxon>
        <taxon>Glossata</taxon>
        <taxon>Ditrysia</taxon>
        <taxon>Tineoidea</taxon>
        <taxon>Psychidae</taxon>
        <taxon>Oiketicinae</taxon>
        <taxon>Eumeta</taxon>
    </lineage>
</organism>
<accession>A0A4C1TLK3</accession>
<comment type="caution">
    <text evidence="1">The sequence shown here is derived from an EMBL/GenBank/DDBJ whole genome shotgun (WGS) entry which is preliminary data.</text>
</comment>
<sequence length="97" mass="10958">MFKFRINLFYLNIIFPSDLRFFPSGKASRLERNPNISRPDTILESLKCNRRPRREFMIFKPLSEGAPLADVNVTKFYVHRSAVAPATAQSGGVAPAS</sequence>
<evidence type="ECO:0000313" key="2">
    <source>
        <dbReference type="Proteomes" id="UP000299102"/>
    </source>
</evidence>
<gene>
    <name evidence="1" type="ORF">EVAR_92328_1</name>
</gene>
<keyword evidence="2" id="KW-1185">Reference proteome</keyword>
<protein>
    <submittedName>
        <fullName evidence="1">Uncharacterized protein</fullName>
    </submittedName>
</protein>
<dbReference type="Proteomes" id="UP000299102">
    <property type="component" value="Unassembled WGS sequence"/>
</dbReference>
<name>A0A4C1TLK3_EUMVA</name>
<proteinExistence type="predicted"/>
<reference evidence="1 2" key="1">
    <citation type="journal article" date="2019" name="Commun. Biol.">
        <title>The bagworm genome reveals a unique fibroin gene that provides high tensile strength.</title>
        <authorList>
            <person name="Kono N."/>
            <person name="Nakamura H."/>
            <person name="Ohtoshi R."/>
            <person name="Tomita M."/>
            <person name="Numata K."/>
            <person name="Arakawa K."/>
        </authorList>
    </citation>
    <scope>NUCLEOTIDE SEQUENCE [LARGE SCALE GENOMIC DNA]</scope>
</reference>